<dbReference type="GO" id="GO:0015031">
    <property type="term" value="P:protein transport"/>
    <property type="evidence" value="ECO:0007669"/>
    <property type="project" value="UniProtKB-KW"/>
</dbReference>
<keyword evidence="1" id="KW-0143">Chaperone</keyword>
<dbReference type="InParanoid" id="A0A078AED8"/>
<keyword evidence="1" id="KW-1015">Disulfide bond</keyword>
<keyword evidence="1" id="KW-0811">Translocation</keyword>
<keyword evidence="1" id="KW-0813">Transport</keyword>
<gene>
    <name evidence="3" type="primary">Contig15787.g16834</name>
    <name evidence="3" type="ORF">STYLEM_9197</name>
</gene>
<evidence type="ECO:0000256" key="1">
    <source>
        <dbReference type="RuleBase" id="RU367043"/>
    </source>
</evidence>
<proteinExistence type="inferred from homology"/>
<dbReference type="EMBL" id="CCKQ01008740">
    <property type="protein sequence ID" value="CDW80201.1"/>
    <property type="molecule type" value="Genomic_DNA"/>
</dbReference>
<dbReference type="InterPro" id="IPR004217">
    <property type="entry name" value="Tim10-like"/>
</dbReference>
<dbReference type="FunCoup" id="A0A078AED8">
    <property type="interactions" value="369"/>
</dbReference>
<dbReference type="InterPro" id="IPR035427">
    <property type="entry name" value="Tim10-like_dom_sf"/>
</dbReference>
<comment type="similarity">
    <text evidence="1">Belongs to the small Tim family.</text>
</comment>
<feature type="domain" description="Tim10-like" evidence="2">
    <location>
        <begin position="25"/>
        <end position="67"/>
    </location>
</feature>
<dbReference type="Gene3D" id="1.10.287.810">
    <property type="entry name" value="Mitochondrial import inner membrane translocase subunit tim13 like domains"/>
    <property type="match status" value="1"/>
</dbReference>
<keyword evidence="1" id="KW-0472">Membrane</keyword>
<dbReference type="AlphaFoldDB" id="A0A078AED8"/>
<evidence type="ECO:0000259" key="2">
    <source>
        <dbReference type="Pfam" id="PF02953"/>
    </source>
</evidence>
<protein>
    <recommendedName>
        <fullName evidence="1">Mitochondrial import inner membrane translocase subunit</fullName>
    </recommendedName>
</protein>
<dbReference type="Pfam" id="PF02953">
    <property type="entry name" value="zf-Tim10_DDP"/>
    <property type="match status" value="1"/>
</dbReference>
<accession>A0A078AED8</accession>
<dbReference type="GO" id="GO:0005743">
    <property type="term" value="C:mitochondrial inner membrane"/>
    <property type="evidence" value="ECO:0007669"/>
    <property type="project" value="UniProtKB-SubCell"/>
</dbReference>
<organism evidence="3 4">
    <name type="scientific">Stylonychia lemnae</name>
    <name type="common">Ciliate</name>
    <dbReference type="NCBI Taxonomy" id="5949"/>
    <lineage>
        <taxon>Eukaryota</taxon>
        <taxon>Sar</taxon>
        <taxon>Alveolata</taxon>
        <taxon>Ciliophora</taxon>
        <taxon>Intramacronucleata</taxon>
        <taxon>Spirotrichea</taxon>
        <taxon>Stichotrichia</taxon>
        <taxon>Sporadotrichida</taxon>
        <taxon>Oxytrichidae</taxon>
        <taxon>Stylonychinae</taxon>
        <taxon>Stylonychia</taxon>
    </lineage>
</organism>
<keyword evidence="4" id="KW-1185">Reference proteome</keyword>
<evidence type="ECO:0000313" key="4">
    <source>
        <dbReference type="Proteomes" id="UP000039865"/>
    </source>
</evidence>
<comment type="function">
    <text evidence="1">Mitochondrial intermembrane chaperone that participates in the import and insertion of some multi-pass transmembrane proteins into the mitochondrial inner membrane. Also required for the transfer of beta-barrel precursors from the TOM complex to the sorting and assembly machinery (SAM complex) of the outer membrane. Acts as a chaperone-like protein that protects the hydrophobic precursors from aggregation and guide them through the mitochondrial intermembrane space.</text>
</comment>
<keyword evidence="1" id="KW-0653">Protein transport</keyword>
<keyword evidence="1" id="KW-0999">Mitochondrion inner membrane</keyword>
<evidence type="ECO:0000313" key="3">
    <source>
        <dbReference type="EMBL" id="CDW80201.1"/>
    </source>
</evidence>
<reference evidence="3 4" key="1">
    <citation type="submission" date="2014-06" db="EMBL/GenBank/DDBJ databases">
        <authorList>
            <person name="Swart Estienne"/>
        </authorList>
    </citation>
    <scope>NUCLEOTIDE SEQUENCE [LARGE SCALE GENOMIC DNA]</scope>
    <source>
        <strain evidence="3 4">130c</strain>
    </source>
</reference>
<dbReference type="SUPFAM" id="SSF144122">
    <property type="entry name" value="Tim10-like"/>
    <property type="match status" value="1"/>
</dbReference>
<sequence>MNAQSIKPLQLKVEDISRILNSDKMLLSRMSDTCFRRCIASFEREYLNPLEQNCVDRCIYKYDQMIREVMSPSSQQQQNPQNALQKK</sequence>
<dbReference type="OrthoDB" id="274922at2759"/>
<keyword evidence="1" id="KW-0496">Mitochondrion</keyword>
<comment type="subcellular location">
    <subcellularLocation>
        <location evidence="1">Mitochondrion inner membrane</location>
        <topology evidence="1">Peripheral membrane protein</topology>
        <orientation evidence="1">Intermembrane side</orientation>
    </subcellularLocation>
</comment>
<name>A0A078AED8_STYLE</name>
<comment type="subunit">
    <text evidence="1">Heterohexamer.</text>
</comment>
<comment type="domain">
    <text evidence="1">The twin CX3C motif contains 4 conserved Cys residues that form 2 disulfide bonds in the mitochondrial intermembrane space.</text>
</comment>
<dbReference type="Proteomes" id="UP000039865">
    <property type="component" value="Unassembled WGS sequence"/>
</dbReference>